<sequence>MTIQVPAMQSAVRLDVVDQGQTIAMTAYTITINLKIIHESVFPTVHLVTIAQTRNAVKSVHPTVKHVLEVTVINVVPVNLVTLLMKSLEVVLPLAQTAFTWITIRLSAVNAVKIVGHALNFIHAQNADMV</sequence>
<name>A0A2D4J5C3_MICLE</name>
<dbReference type="EMBL" id="IACK01147670">
    <property type="protein sequence ID" value="LAA91720.1"/>
    <property type="molecule type" value="Transcribed_RNA"/>
</dbReference>
<organism evidence="1">
    <name type="scientific">Micrurus lemniscatus lemniscatus</name>
    <dbReference type="NCBI Taxonomy" id="129467"/>
    <lineage>
        <taxon>Eukaryota</taxon>
        <taxon>Metazoa</taxon>
        <taxon>Chordata</taxon>
        <taxon>Craniata</taxon>
        <taxon>Vertebrata</taxon>
        <taxon>Euteleostomi</taxon>
        <taxon>Lepidosauria</taxon>
        <taxon>Squamata</taxon>
        <taxon>Bifurcata</taxon>
        <taxon>Unidentata</taxon>
        <taxon>Episquamata</taxon>
        <taxon>Toxicofera</taxon>
        <taxon>Serpentes</taxon>
        <taxon>Colubroidea</taxon>
        <taxon>Elapidae</taxon>
        <taxon>Elapinae</taxon>
        <taxon>Micrurus</taxon>
    </lineage>
</organism>
<dbReference type="AlphaFoldDB" id="A0A2D4J5C3"/>
<reference evidence="1" key="1">
    <citation type="submission" date="2017-07" db="EMBL/GenBank/DDBJ databases">
        <authorList>
            <person name="Mikheyev A."/>
            <person name="Grau M."/>
        </authorList>
    </citation>
    <scope>NUCLEOTIDE SEQUENCE</scope>
    <source>
        <tissue evidence="1">Venom_gland</tissue>
    </source>
</reference>
<evidence type="ECO:0000313" key="1">
    <source>
        <dbReference type="EMBL" id="LAA91720.1"/>
    </source>
</evidence>
<protein>
    <submittedName>
        <fullName evidence="1">Uncharacterized protein</fullName>
    </submittedName>
</protein>
<accession>A0A2D4J5C3</accession>
<reference evidence="1" key="2">
    <citation type="submission" date="2017-11" db="EMBL/GenBank/DDBJ databases">
        <title>Coralsnake Venomics: Analyses of Venom Gland Transcriptomes and Proteomes of Six Brazilian Taxa.</title>
        <authorList>
            <person name="Aird S.D."/>
            <person name="Jorge da Silva N."/>
            <person name="Qiu L."/>
            <person name="Villar-Briones A."/>
            <person name="Aparecida-Saddi V."/>
            <person name="Campos-Telles M.P."/>
            <person name="Grau M."/>
            <person name="Mikheyev A.S."/>
        </authorList>
    </citation>
    <scope>NUCLEOTIDE SEQUENCE</scope>
    <source>
        <tissue evidence="1">Venom_gland</tissue>
    </source>
</reference>
<proteinExistence type="predicted"/>